<evidence type="ECO:0000313" key="2">
    <source>
        <dbReference type="EMBL" id="CAA9356290.1"/>
    </source>
</evidence>
<feature type="non-terminal residue" evidence="2">
    <location>
        <position position="45"/>
    </location>
</feature>
<evidence type="ECO:0000256" key="1">
    <source>
        <dbReference type="SAM" id="MobiDB-lite"/>
    </source>
</evidence>
<sequence>AGSSAVDDFVRSSGPRARTRPRLRLDPHRWPPPHCRRDRHPTPLL</sequence>
<accession>A0A6J4MD89</accession>
<dbReference type="EMBL" id="CADCUH010000153">
    <property type="protein sequence ID" value="CAA9356290.1"/>
    <property type="molecule type" value="Genomic_DNA"/>
</dbReference>
<reference evidence="2" key="1">
    <citation type="submission" date="2020-02" db="EMBL/GenBank/DDBJ databases">
        <authorList>
            <person name="Meier V. D."/>
        </authorList>
    </citation>
    <scope>NUCLEOTIDE SEQUENCE</scope>
    <source>
        <strain evidence="2">AVDCRST_MAG36</strain>
    </source>
</reference>
<organism evidence="2">
    <name type="scientific">uncultured Nocardioidaceae bacterium</name>
    <dbReference type="NCBI Taxonomy" id="253824"/>
    <lineage>
        <taxon>Bacteria</taxon>
        <taxon>Bacillati</taxon>
        <taxon>Actinomycetota</taxon>
        <taxon>Actinomycetes</taxon>
        <taxon>Propionibacteriales</taxon>
        <taxon>Nocardioidaceae</taxon>
        <taxon>environmental samples</taxon>
    </lineage>
</organism>
<proteinExistence type="predicted"/>
<feature type="non-terminal residue" evidence="2">
    <location>
        <position position="1"/>
    </location>
</feature>
<gene>
    <name evidence="2" type="ORF">AVDCRST_MAG36-2327</name>
</gene>
<dbReference type="AlphaFoldDB" id="A0A6J4MD89"/>
<feature type="region of interest" description="Disordered" evidence="1">
    <location>
        <begin position="1"/>
        <end position="45"/>
    </location>
</feature>
<protein>
    <submittedName>
        <fullName evidence="2">Uncharacterized protein</fullName>
    </submittedName>
</protein>
<name>A0A6J4MD89_9ACTN</name>